<dbReference type="Proteomes" id="UP001235840">
    <property type="component" value="Unassembled WGS sequence"/>
</dbReference>
<gene>
    <name evidence="6" type="ORF">J2S11_001348</name>
</gene>
<evidence type="ECO:0000313" key="7">
    <source>
        <dbReference type="Proteomes" id="UP001235840"/>
    </source>
</evidence>
<evidence type="ECO:0000256" key="2">
    <source>
        <dbReference type="ARBA" id="ARBA00022723"/>
    </source>
</evidence>
<protein>
    <submittedName>
        <fullName evidence="6">Glyoxylase-like metal-dependent hydrolase (Beta-lactamase superfamily II)</fullName>
    </submittedName>
</protein>
<dbReference type="InterPro" id="IPR001279">
    <property type="entry name" value="Metallo-B-lactamas"/>
</dbReference>
<keyword evidence="4" id="KW-0862">Zinc</keyword>
<comment type="similarity">
    <text evidence="1">Belongs to the metallo-beta-lactamase superfamily.</text>
</comment>
<dbReference type="Pfam" id="PF00753">
    <property type="entry name" value="Lactamase_B"/>
    <property type="match status" value="1"/>
</dbReference>
<dbReference type="Gene3D" id="3.60.15.10">
    <property type="entry name" value="Ribonuclease Z/Hydroxyacylglutathione hydrolase-like"/>
    <property type="match status" value="1"/>
</dbReference>
<dbReference type="EMBL" id="JAUSTY010000004">
    <property type="protein sequence ID" value="MDQ0165448.1"/>
    <property type="molecule type" value="Genomic_DNA"/>
</dbReference>
<dbReference type="SUPFAM" id="SSF56281">
    <property type="entry name" value="Metallo-hydrolase/oxidoreductase"/>
    <property type="match status" value="1"/>
</dbReference>
<sequence length="283" mass="32855">MEQLQIGRIKLTWLRGGVNHLDGGAMFGVVPKPLWSKKYPCNEKNQIELRTDPILVQSEGKNLLIDSGMGQGKLTEKQLKNFGVLEESKIESCLQELGLTCQDIDYVLMTHLHFDHASGLTKEVEQGKFEAVFPRAKHIVSRIEWEEMQQPNIRSRNTYWKQNWEAIKDLVEPFEQQIQITSEVTMYHTGGHSAGHSIVRYESAGDQGIHFGDLMPTHAHQNPLWVLAYDDYPMDSIFAKEKWVKEALDGEWWVTFYHDAYYRAIKWNAENEQLEQVKRIRPE</sequence>
<keyword evidence="7" id="KW-1185">Reference proteome</keyword>
<comment type="caution">
    <text evidence="6">The sequence shown here is derived from an EMBL/GenBank/DDBJ whole genome shotgun (WGS) entry which is preliminary data.</text>
</comment>
<evidence type="ECO:0000259" key="5">
    <source>
        <dbReference type="SMART" id="SM00849"/>
    </source>
</evidence>
<accession>A0ABT9VWT3</accession>
<proteinExistence type="inferred from homology"/>
<keyword evidence="3" id="KW-0378">Hydrolase</keyword>
<keyword evidence="2" id="KW-0479">Metal-binding</keyword>
<dbReference type="SMART" id="SM00849">
    <property type="entry name" value="Lactamase_B"/>
    <property type="match status" value="1"/>
</dbReference>
<dbReference type="PANTHER" id="PTHR42978:SF6">
    <property type="entry name" value="QUORUM-QUENCHING LACTONASE YTNP-RELATED"/>
    <property type="match status" value="1"/>
</dbReference>
<dbReference type="CDD" id="cd07728">
    <property type="entry name" value="YtnP-like_MBL-fold"/>
    <property type="match status" value="1"/>
</dbReference>
<evidence type="ECO:0000313" key="6">
    <source>
        <dbReference type="EMBL" id="MDQ0165448.1"/>
    </source>
</evidence>
<dbReference type="InterPro" id="IPR051013">
    <property type="entry name" value="MBL_superfamily_lactonases"/>
</dbReference>
<reference evidence="6 7" key="1">
    <citation type="submission" date="2023-07" db="EMBL/GenBank/DDBJ databases">
        <title>Genomic Encyclopedia of Type Strains, Phase IV (KMG-IV): sequencing the most valuable type-strain genomes for metagenomic binning, comparative biology and taxonomic classification.</title>
        <authorList>
            <person name="Goeker M."/>
        </authorList>
    </citation>
    <scope>NUCLEOTIDE SEQUENCE [LARGE SCALE GENOMIC DNA]</scope>
    <source>
        <strain evidence="6 7">DSM 12751</strain>
    </source>
</reference>
<evidence type="ECO:0000256" key="4">
    <source>
        <dbReference type="ARBA" id="ARBA00022833"/>
    </source>
</evidence>
<evidence type="ECO:0000256" key="1">
    <source>
        <dbReference type="ARBA" id="ARBA00007749"/>
    </source>
</evidence>
<dbReference type="PANTHER" id="PTHR42978">
    <property type="entry name" value="QUORUM-QUENCHING LACTONASE YTNP-RELATED-RELATED"/>
    <property type="match status" value="1"/>
</dbReference>
<dbReference type="InterPro" id="IPR036866">
    <property type="entry name" value="RibonucZ/Hydroxyglut_hydro"/>
</dbReference>
<name>A0ABT9VWT3_9BACI</name>
<evidence type="ECO:0000256" key="3">
    <source>
        <dbReference type="ARBA" id="ARBA00022801"/>
    </source>
</evidence>
<dbReference type="RefSeq" id="WP_307392555.1">
    <property type="nucleotide sequence ID" value="NZ_BAAADK010000045.1"/>
</dbReference>
<organism evidence="6 7">
    <name type="scientific">Caldalkalibacillus horti</name>
    <dbReference type="NCBI Taxonomy" id="77523"/>
    <lineage>
        <taxon>Bacteria</taxon>
        <taxon>Bacillati</taxon>
        <taxon>Bacillota</taxon>
        <taxon>Bacilli</taxon>
        <taxon>Bacillales</taxon>
        <taxon>Bacillaceae</taxon>
        <taxon>Caldalkalibacillus</taxon>
    </lineage>
</organism>
<feature type="domain" description="Metallo-beta-lactamase" evidence="5">
    <location>
        <begin position="50"/>
        <end position="258"/>
    </location>
</feature>